<evidence type="ECO:0000313" key="8">
    <source>
        <dbReference type="EMBL" id="APT85064.1"/>
    </source>
</evidence>
<dbReference type="PRINTS" id="PR00455">
    <property type="entry name" value="HTHTETR"/>
</dbReference>
<feature type="domain" description="HTH tetR-type" evidence="7">
    <location>
        <begin position="2"/>
        <end position="62"/>
    </location>
</feature>
<dbReference type="PANTHER" id="PTHR30055">
    <property type="entry name" value="HTH-TYPE TRANSCRIPTIONAL REGULATOR RUTR"/>
    <property type="match status" value="1"/>
</dbReference>
<dbReference type="EMBL" id="CP009245">
    <property type="protein sequence ID" value="APT85064.1"/>
    <property type="molecule type" value="Genomic_DNA"/>
</dbReference>
<organism evidence="8 9">
    <name type="scientific">Corynebacterium aquilae DSM 44791</name>
    <dbReference type="NCBI Taxonomy" id="1431546"/>
    <lineage>
        <taxon>Bacteria</taxon>
        <taxon>Bacillati</taxon>
        <taxon>Actinomycetota</taxon>
        <taxon>Actinomycetes</taxon>
        <taxon>Mycobacteriales</taxon>
        <taxon>Corynebacteriaceae</taxon>
        <taxon>Corynebacterium</taxon>
    </lineage>
</organism>
<evidence type="ECO:0000256" key="3">
    <source>
        <dbReference type="ARBA" id="ARBA00023125"/>
    </source>
</evidence>
<dbReference type="Gene3D" id="1.10.10.60">
    <property type="entry name" value="Homeodomain-like"/>
    <property type="match status" value="1"/>
</dbReference>
<dbReference type="InterPro" id="IPR036271">
    <property type="entry name" value="Tet_transcr_reg_TetR-rel_C_sf"/>
</dbReference>
<gene>
    <name evidence="8" type="ORF">CAQU_08255</name>
</gene>
<dbReference type="InterPro" id="IPR003012">
    <property type="entry name" value="Tet_transcr_reg_TetR"/>
</dbReference>
<dbReference type="PANTHER" id="PTHR30055:SF234">
    <property type="entry name" value="HTH-TYPE TRANSCRIPTIONAL REGULATOR BETI"/>
    <property type="match status" value="1"/>
</dbReference>
<feature type="region of interest" description="Disordered" evidence="6">
    <location>
        <begin position="166"/>
        <end position="193"/>
    </location>
</feature>
<keyword evidence="4" id="KW-0804">Transcription</keyword>
<dbReference type="SUPFAM" id="SSF48498">
    <property type="entry name" value="Tetracyclin repressor-like, C-terminal domain"/>
    <property type="match status" value="1"/>
</dbReference>
<protein>
    <recommendedName>
        <fullName evidence="7">HTH tetR-type domain-containing protein</fullName>
    </recommendedName>
</protein>
<keyword evidence="3 5" id="KW-0238">DNA-binding</keyword>
<name>A0A1L7CGV7_9CORY</name>
<dbReference type="Pfam" id="PF02909">
    <property type="entry name" value="TetR_C_1"/>
    <property type="match status" value="1"/>
</dbReference>
<dbReference type="PROSITE" id="PS50977">
    <property type="entry name" value="HTH_TETR_2"/>
    <property type="match status" value="1"/>
</dbReference>
<dbReference type="Proteomes" id="UP000185478">
    <property type="component" value="Chromosome"/>
</dbReference>
<dbReference type="GO" id="GO:0003700">
    <property type="term" value="F:DNA-binding transcription factor activity"/>
    <property type="evidence" value="ECO:0007669"/>
    <property type="project" value="TreeGrafter"/>
</dbReference>
<dbReference type="SUPFAM" id="SSF46689">
    <property type="entry name" value="Homeodomain-like"/>
    <property type="match status" value="1"/>
</dbReference>
<dbReference type="PROSITE" id="PS01081">
    <property type="entry name" value="HTH_TETR_1"/>
    <property type="match status" value="1"/>
</dbReference>
<dbReference type="GO" id="GO:0000976">
    <property type="term" value="F:transcription cis-regulatory region binding"/>
    <property type="evidence" value="ECO:0007669"/>
    <property type="project" value="TreeGrafter"/>
</dbReference>
<dbReference type="InterPro" id="IPR001647">
    <property type="entry name" value="HTH_TetR"/>
</dbReference>
<dbReference type="InterPro" id="IPR050109">
    <property type="entry name" value="HTH-type_TetR-like_transc_reg"/>
</dbReference>
<reference evidence="8 9" key="1">
    <citation type="submission" date="2014-08" db="EMBL/GenBank/DDBJ databases">
        <title>Complete genome sequence of Corynebacterium aquilae S-613T(T) (=DSM 44791(T)), isolated from the choana of a healthy golden eagle.</title>
        <authorList>
            <person name="Ruckert C."/>
            <person name="Albersmeier A."/>
            <person name="Winkler A."/>
            <person name="Kalinowski J."/>
        </authorList>
    </citation>
    <scope>NUCLEOTIDE SEQUENCE [LARGE SCALE GENOMIC DNA]</scope>
    <source>
        <strain evidence="8 9">S-613</strain>
    </source>
</reference>
<keyword evidence="9" id="KW-1185">Reference proteome</keyword>
<dbReference type="InterPro" id="IPR009057">
    <property type="entry name" value="Homeodomain-like_sf"/>
</dbReference>
<keyword evidence="1" id="KW-0678">Repressor</keyword>
<dbReference type="PRINTS" id="PR00400">
    <property type="entry name" value="TETREPRESSOR"/>
</dbReference>
<evidence type="ECO:0000256" key="2">
    <source>
        <dbReference type="ARBA" id="ARBA00023015"/>
    </source>
</evidence>
<evidence type="ECO:0000256" key="6">
    <source>
        <dbReference type="SAM" id="MobiDB-lite"/>
    </source>
</evidence>
<dbReference type="InterPro" id="IPR004111">
    <property type="entry name" value="Repressor_TetR_C"/>
</dbReference>
<evidence type="ECO:0000256" key="4">
    <source>
        <dbReference type="ARBA" id="ARBA00023163"/>
    </source>
</evidence>
<evidence type="ECO:0000313" key="9">
    <source>
        <dbReference type="Proteomes" id="UP000185478"/>
    </source>
</evidence>
<dbReference type="Pfam" id="PF00440">
    <property type="entry name" value="TetR_N"/>
    <property type="match status" value="1"/>
</dbReference>
<dbReference type="Gene3D" id="1.10.357.10">
    <property type="entry name" value="Tetracycline Repressor, domain 2"/>
    <property type="match status" value="1"/>
</dbReference>
<dbReference type="GO" id="GO:0046677">
    <property type="term" value="P:response to antibiotic"/>
    <property type="evidence" value="ECO:0007669"/>
    <property type="project" value="InterPro"/>
</dbReference>
<evidence type="ECO:0000256" key="1">
    <source>
        <dbReference type="ARBA" id="ARBA00022491"/>
    </source>
</evidence>
<evidence type="ECO:0000256" key="5">
    <source>
        <dbReference type="PROSITE-ProRule" id="PRU00335"/>
    </source>
</evidence>
<keyword evidence="2" id="KW-0805">Transcription regulation</keyword>
<feature type="compositionally biased region" description="Low complexity" evidence="6">
    <location>
        <begin position="166"/>
        <end position="191"/>
    </location>
</feature>
<feature type="DNA-binding region" description="H-T-H motif" evidence="5">
    <location>
        <begin position="25"/>
        <end position="44"/>
    </location>
</feature>
<proteinExistence type="predicted"/>
<dbReference type="KEGG" id="caqu:CAQU_08255"/>
<sequence>MQLTRPAILTAAIAILDEYGLADTTMRRIAKQLGVAPGALYWHFPNKQALLAGIADELLRPLLTHADEPADSQPQTSWDQGLHMAATSLHDCMLSVTDGADVIATALANPQLRQRVLAACAAPLAQHPTINVDDPLALEAAATIVDYVVGATIGEQSRLRLAQFATTTTPKDNKPNTPNTPTSDPAPTTPTMRVSDGVSIIIDGITTRL</sequence>
<accession>A0A1L7CGV7</accession>
<dbReference type="GO" id="GO:0045892">
    <property type="term" value="P:negative regulation of DNA-templated transcription"/>
    <property type="evidence" value="ECO:0007669"/>
    <property type="project" value="InterPro"/>
</dbReference>
<dbReference type="InterPro" id="IPR023772">
    <property type="entry name" value="DNA-bd_HTH_TetR-type_CS"/>
</dbReference>
<dbReference type="AlphaFoldDB" id="A0A1L7CGV7"/>
<evidence type="ECO:0000259" key="7">
    <source>
        <dbReference type="PROSITE" id="PS50977"/>
    </source>
</evidence>
<dbReference type="STRING" id="1431546.CAQU_08255"/>